<evidence type="ECO:0000313" key="2">
    <source>
        <dbReference type="Proteomes" id="UP001472677"/>
    </source>
</evidence>
<gene>
    <name evidence="1" type="ORF">V6N12_061661</name>
</gene>
<comment type="caution">
    <text evidence="1">The sequence shown here is derived from an EMBL/GenBank/DDBJ whole genome shotgun (WGS) entry which is preliminary data.</text>
</comment>
<protein>
    <recommendedName>
        <fullName evidence="3">F5/8 type C domain-containing protein</fullName>
    </recommendedName>
</protein>
<evidence type="ECO:0008006" key="3">
    <source>
        <dbReference type="Google" id="ProtNLM"/>
    </source>
</evidence>
<name>A0ABR2DXP7_9ROSI</name>
<proteinExistence type="predicted"/>
<dbReference type="Proteomes" id="UP001472677">
    <property type="component" value="Unassembled WGS sequence"/>
</dbReference>
<evidence type="ECO:0000313" key="1">
    <source>
        <dbReference type="EMBL" id="KAK8548755.1"/>
    </source>
</evidence>
<keyword evidence="2" id="KW-1185">Reference proteome</keyword>
<reference evidence="1 2" key="1">
    <citation type="journal article" date="2024" name="G3 (Bethesda)">
        <title>Genome assembly of Hibiscus sabdariffa L. provides insights into metabolisms of medicinal natural products.</title>
        <authorList>
            <person name="Kim T."/>
        </authorList>
    </citation>
    <scope>NUCLEOTIDE SEQUENCE [LARGE SCALE GENOMIC DNA]</scope>
    <source>
        <strain evidence="1">TK-2024</strain>
        <tissue evidence="1">Old leaves</tissue>
    </source>
</reference>
<organism evidence="1 2">
    <name type="scientific">Hibiscus sabdariffa</name>
    <name type="common">roselle</name>
    <dbReference type="NCBI Taxonomy" id="183260"/>
    <lineage>
        <taxon>Eukaryota</taxon>
        <taxon>Viridiplantae</taxon>
        <taxon>Streptophyta</taxon>
        <taxon>Embryophyta</taxon>
        <taxon>Tracheophyta</taxon>
        <taxon>Spermatophyta</taxon>
        <taxon>Magnoliopsida</taxon>
        <taxon>eudicotyledons</taxon>
        <taxon>Gunneridae</taxon>
        <taxon>Pentapetalae</taxon>
        <taxon>rosids</taxon>
        <taxon>malvids</taxon>
        <taxon>Malvales</taxon>
        <taxon>Malvaceae</taxon>
        <taxon>Malvoideae</taxon>
        <taxon>Hibiscus</taxon>
    </lineage>
</organism>
<dbReference type="EMBL" id="JBBPBM010000021">
    <property type="protein sequence ID" value="KAK8548755.1"/>
    <property type="molecule type" value="Genomic_DNA"/>
</dbReference>
<accession>A0ABR2DXP7</accession>
<sequence length="127" mass="14094">MFTQSVLTAPWCGLSIGLLEQTKSKGLFGKPRISLGIFWATECALVSNTRSQSVTLITKLNISELQFIQITFATSKGNEPLSKQYIFQIYSDDDEGPFEPLASCMARSTATISLTQWAESCTFILRK</sequence>